<feature type="domain" description="C3H1-type" evidence="3">
    <location>
        <begin position="2"/>
        <end position="29"/>
    </location>
</feature>
<feature type="compositionally biased region" description="Polar residues" evidence="2">
    <location>
        <begin position="758"/>
        <end position="774"/>
    </location>
</feature>
<reference evidence="4" key="1">
    <citation type="submission" date="2021-04" db="EMBL/GenBank/DDBJ databases">
        <authorList>
            <consortium name="Wellcome Sanger Institute Data Sharing"/>
        </authorList>
    </citation>
    <scope>NUCLEOTIDE SEQUENCE [LARGE SCALE GENOMIC DNA]</scope>
</reference>
<evidence type="ECO:0000256" key="1">
    <source>
        <dbReference type="PROSITE-ProRule" id="PRU00723"/>
    </source>
</evidence>
<feature type="region of interest" description="Disordered" evidence="2">
    <location>
        <begin position="755"/>
        <end position="790"/>
    </location>
</feature>
<feature type="region of interest" description="Disordered" evidence="2">
    <location>
        <begin position="390"/>
        <end position="437"/>
    </location>
</feature>
<feature type="compositionally biased region" description="Low complexity" evidence="2">
    <location>
        <begin position="647"/>
        <end position="668"/>
    </location>
</feature>
<name>A0A665T9S4_ECHNA</name>
<dbReference type="OMA" id="LMWEISE"/>
<dbReference type="AlphaFoldDB" id="A0A665T9S4"/>
<dbReference type="Gene3D" id="4.10.1000.10">
    <property type="entry name" value="Zinc finger, CCCH-type"/>
    <property type="match status" value="1"/>
</dbReference>
<feature type="compositionally biased region" description="Low complexity" evidence="2">
    <location>
        <begin position="845"/>
        <end position="854"/>
    </location>
</feature>
<accession>A0A665T9S4</accession>
<dbReference type="PROSITE" id="PS50103">
    <property type="entry name" value="ZF_C3H1"/>
    <property type="match status" value="1"/>
</dbReference>
<dbReference type="Ensembl" id="ENSENLT00000003735.1">
    <property type="protein sequence ID" value="ENSENLP00000003548.1"/>
    <property type="gene ID" value="ENSENLG00000001694.1"/>
</dbReference>
<gene>
    <name evidence="4" type="primary">zc3h11a</name>
</gene>
<feature type="compositionally biased region" description="Polar residues" evidence="2">
    <location>
        <begin position="803"/>
        <end position="823"/>
    </location>
</feature>
<keyword evidence="1" id="KW-0862">Zinc</keyword>
<feature type="compositionally biased region" description="Acidic residues" evidence="2">
    <location>
        <begin position="869"/>
        <end position="880"/>
    </location>
</feature>
<dbReference type="InParanoid" id="A0A665T9S4"/>
<evidence type="ECO:0000313" key="4">
    <source>
        <dbReference type="Ensembl" id="ENSENLP00000003548.1"/>
    </source>
</evidence>
<feature type="compositionally biased region" description="Polar residues" evidence="2">
    <location>
        <begin position="829"/>
        <end position="844"/>
    </location>
</feature>
<feature type="compositionally biased region" description="Low complexity" evidence="2">
    <location>
        <begin position="775"/>
        <end position="787"/>
    </location>
</feature>
<organism evidence="4 5">
    <name type="scientific">Echeneis naucrates</name>
    <name type="common">Live sharksucker</name>
    <dbReference type="NCBI Taxonomy" id="173247"/>
    <lineage>
        <taxon>Eukaryota</taxon>
        <taxon>Metazoa</taxon>
        <taxon>Chordata</taxon>
        <taxon>Craniata</taxon>
        <taxon>Vertebrata</taxon>
        <taxon>Euteleostomi</taxon>
        <taxon>Actinopterygii</taxon>
        <taxon>Neopterygii</taxon>
        <taxon>Teleostei</taxon>
        <taxon>Neoteleostei</taxon>
        <taxon>Acanthomorphata</taxon>
        <taxon>Carangaria</taxon>
        <taxon>Carangiformes</taxon>
        <taxon>Echeneidae</taxon>
        <taxon>Echeneis</taxon>
    </lineage>
</organism>
<feature type="region of interest" description="Disordered" evidence="2">
    <location>
        <begin position="238"/>
        <end position="261"/>
    </location>
</feature>
<feature type="region of interest" description="Disordered" evidence="2">
    <location>
        <begin position="135"/>
        <end position="186"/>
    </location>
</feature>
<feature type="region of interest" description="Disordered" evidence="2">
    <location>
        <begin position="632"/>
        <end position="707"/>
    </location>
</feature>
<dbReference type="Pfam" id="PF15663">
    <property type="entry name" value="zf-CCCH_3"/>
    <property type="match status" value="1"/>
</dbReference>
<feature type="region of interest" description="Disordered" evidence="2">
    <location>
        <begin position="803"/>
        <end position="880"/>
    </location>
</feature>
<feature type="compositionally biased region" description="Low complexity" evidence="2">
    <location>
        <begin position="344"/>
        <end position="356"/>
    </location>
</feature>
<dbReference type="InterPro" id="IPR000571">
    <property type="entry name" value="Znf_CCCH"/>
</dbReference>
<dbReference type="FunFam" id="4.10.1000.10:FF:000026">
    <property type="entry name" value="Zinc finger CCCH domain-containing protein 11A"/>
    <property type="match status" value="1"/>
</dbReference>
<sequence>MSNHGDDCYFFYYSTCTKGDSCPFRHCEAAMGNETVCNLWQEGRCFRTICKFRHMEITKNRKEIPCYWENQPAGCQKSHCAFLHEKARYIDGIFVPPDKCLNKSEEQPLEEPAPPPAAPLTTAANPQLRGVIKTETQEPVPSPTHPPVVINPADDDEDEDDQFSEEGEDGKFSPSPRKLSKSGDSLNFGVSTLEEIRLRKALKASMKRAGYPIHSADTPANGEKENIQSLLSPALYEAREGPQETGRPRGSVAERLGRKMPINDLKRGEGVLKRSLAERLGSVMAEEVSPPHKALKPIKERLGLPAALVAPTHPAQSNTESKKAPEQIHIKTLEEIRQEKAAKSQSQSQSDSPSDQGPETTKATRAMKRAIFIKDDSTGRIKTFEFLQAKKKRQMEEQEKSKISPKKVKNALEKNPGKNPAETNTARQGPSPVTTQVEEIRVKTLDEIRREKAARIQTLDAENKQSSDMQENGAKKPRILRNNTLTSQRNITTERTPEITVKKKAQSAAVGTDLATNNQVKVKTFEEIMREKRLRKQEMETQGRPSPEAESSQKQTVDRILIKDSAKDSLTLPRSSSPSSTTLTPDVTPSTQKLPLRKRIPLKSKAASPLNSTSPAGATVAAVTVVTSVPARQTSSLQGESTEFHSESSTTSSEASDKISTNSTLSLTKKSRATSQGPTADKLLNNQKKSPEHTTDTKVRPKLNVKPSVMKPAVQVKPGQKRRGVERSAVAAVKPLNSSTAELDEALQEKVCRDRQVFPSSSTEAQLSSAVPNNPSTLQDSSTSSSPLREEFQTVPVFKQSLSQEPSRFTSVTSSGEACTVPQSPILKSPTQLKTRRQSAGVSRTTSSASTSAADELEDLINQFTNDHLEEDVDPDIGEDDLLQELSEMIDS</sequence>
<feature type="region of interest" description="Disordered" evidence="2">
    <location>
        <begin position="101"/>
        <end position="122"/>
    </location>
</feature>
<evidence type="ECO:0000313" key="5">
    <source>
        <dbReference type="Proteomes" id="UP000472264"/>
    </source>
</evidence>
<dbReference type="SMART" id="SM00356">
    <property type="entry name" value="ZnF_C3H1"/>
    <property type="match status" value="3"/>
</dbReference>
<dbReference type="PANTHER" id="PTHR15725:SF14">
    <property type="entry name" value="ZINC FINGER CCCH DOMAIN-CONTAINING PROTEIN 11A"/>
    <property type="match status" value="1"/>
</dbReference>
<proteinExistence type="predicted"/>
<keyword evidence="5" id="KW-1185">Reference proteome</keyword>
<feature type="region of interest" description="Disordered" evidence="2">
    <location>
        <begin position="456"/>
        <end position="496"/>
    </location>
</feature>
<feature type="compositionally biased region" description="Basic and acidic residues" evidence="2">
    <location>
        <begin position="556"/>
        <end position="567"/>
    </location>
</feature>
<dbReference type="GO" id="GO:0016973">
    <property type="term" value="P:poly(A)+ mRNA export from nucleus"/>
    <property type="evidence" value="ECO:0007669"/>
    <property type="project" value="TreeGrafter"/>
</dbReference>
<feature type="compositionally biased region" description="Acidic residues" evidence="2">
    <location>
        <begin position="153"/>
        <end position="168"/>
    </location>
</feature>
<evidence type="ECO:0000259" key="3">
    <source>
        <dbReference type="PROSITE" id="PS50103"/>
    </source>
</evidence>
<feature type="zinc finger region" description="C3H1-type" evidence="1">
    <location>
        <begin position="2"/>
        <end position="29"/>
    </location>
</feature>
<dbReference type="GO" id="GO:0008270">
    <property type="term" value="F:zinc ion binding"/>
    <property type="evidence" value="ECO:0007669"/>
    <property type="project" value="UniProtKB-KW"/>
</dbReference>
<feature type="compositionally biased region" description="Low complexity" evidence="2">
    <location>
        <begin position="569"/>
        <end position="591"/>
    </location>
</feature>
<feature type="compositionally biased region" description="Basic and acidic residues" evidence="2">
    <location>
        <begin position="689"/>
        <end position="699"/>
    </location>
</feature>
<feature type="compositionally biased region" description="Polar residues" evidence="2">
    <location>
        <begin position="481"/>
        <end position="494"/>
    </location>
</feature>
<reference evidence="4" key="2">
    <citation type="submission" date="2025-08" db="UniProtKB">
        <authorList>
            <consortium name="Ensembl"/>
        </authorList>
    </citation>
    <scope>IDENTIFICATION</scope>
</reference>
<dbReference type="Proteomes" id="UP000472264">
    <property type="component" value="Chromosome 5"/>
</dbReference>
<feature type="compositionally biased region" description="Basic and acidic residues" evidence="2">
    <location>
        <begin position="320"/>
        <end position="342"/>
    </location>
</feature>
<feature type="region of interest" description="Disordered" evidence="2">
    <location>
        <begin position="306"/>
        <end position="374"/>
    </location>
</feature>
<feature type="compositionally biased region" description="Polar residues" evidence="2">
    <location>
        <begin position="673"/>
        <end position="688"/>
    </location>
</feature>
<feature type="compositionally biased region" description="Polar residues" evidence="2">
    <location>
        <begin position="421"/>
        <end position="437"/>
    </location>
</feature>
<protein>
    <submittedName>
        <fullName evidence="4">Zinc finger CCCH-type containing 11A</fullName>
    </submittedName>
</protein>
<feature type="region of interest" description="Disordered" evidence="2">
    <location>
        <begin position="533"/>
        <end position="616"/>
    </location>
</feature>
<reference evidence="4" key="3">
    <citation type="submission" date="2025-09" db="UniProtKB">
        <authorList>
            <consortium name="Ensembl"/>
        </authorList>
    </citation>
    <scope>IDENTIFICATION</scope>
</reference>
<dbReference type="PANTHER" id="PTHR15725">
    <property type="entry name" value="ZN-FINGER, C-X8-C-X5-C-X3-H TYPE-CONTAINING"/>
    <property type="match status" value="1"/>
</dbReference>
<keyword evidence="1" id="KW-0863">Zinc-finger</keyword>
<dbReference type="InterPro" id="IPR041686">
    <property type="entry name" value="Znf-CCCH_3"/>
</dbReference>
<keyword evidence="1" id="KW-0479">Metal-binding</keyword>
<evidence type="ECO:0000256" key="2">
    <source>
        <dbReference type="SAM" id="MobiDB-lite"/>
    </source>
</evidence>